<dbReference type="EMBL" id="CP037937">
    <property type="protein sequence ID" value="QBR46639.1"/>
    <property type="molecule type" value="Genomic_DNA"/>
</dbReference>
<dbReference type="Proteomes" id="UP000295756">
    <property type="component" value="Plasmid pLKN2"/>
</dbReference>
<name>A0ABX5SH03_9LACO</name>
<evidence type="ECO:0000313" key="1">
    <source>
        <dbReference type="EMBL" id="QBR46639.1"/>
    </source>
</evidence>
<keyword evidence="1" id="KW-0614">Plasmid</keyword>
<accession>A0ABX5SH03</accession>
<proteinExistence type="predicted"/>
<sequence>MTDEFSLLDKVNNGEIKPTGAKPKLPLKLDGLDSENLNVYRIPLDMLYYNDANGRIRAARTQFEAVARSVDVWQTVEIDQTMFLGDYYRMTPKSKKTRPINLLTNNIEFQFHRKIGKLFNKIVEKVGRKCLNKQLTTKMDYMKNCLKLVRG</sequence>
<evidence type="ECO:0000313" key="2">
    <source>
        <dbReference type="Proteomes" id="UP000295756"/>
    </source>
</evidence>
<dbReference type="RefSeq" id="WP_134833421.1">
    <property type="nucleotide sequence ID" value="NZ_CP037937.1"/>
</dbReference>
<geneLocation type="plasmid" evidence="1 2">
    <name>pLKN2</name>
</geneLocation>
<dbReference type="GeneID" id="39673497"/>
<protein>
    <submittedName>
        <fullName evidence="1">Uncharacterized protein</fullName>
    </submittedName>
</protein>
<reference evidence="1 2" key="1">
    <citation type="submission" date="2019-03" db="EMBL/GenBank/DDBJ databases">
        <title>Complete Genome Sequence of Leuconostoc kimchii strain NKJ218 Isolated from Homemade Kimchi.</title>
        <authorList>
            <person name="Jung J.Y."/>
            <person name="Jin H.M."/>
            <person name="Jung J.-W."/>
            <person name="Lee S.-Y."/>
            <person name="Ryu B.-G."/>
            <person name="Han S.-S."/>
            <person name="Kang H.K."/>
            <person name="Choi H.W."/>
            <person name="Chung E.J."/>
            <person name="Choi K.-M."/>
        </authorList>
    </citation>
    <scope>NUCLEOTIDE SEQUENCE [LARGE SCALE GENOMIC DNA]</scope>
    <source>
        <strain evidence="1 2">NKJ218</strain>
        <plasmid evidence="1 2">pLKN2</plasmid>
    </source>
</reference>
<gene>
    <name evidence="1" type="ORF">EW139_00295</name>
</gene>
<keyword evidence="2" id="KW-1185">Reference proteome</keyword>
<organism evidence="1 2">
    <name type="scientific">Leuconostoc kimchii</name>
    <dbReference type="NCBI Taxonomy" id="136609"/>
    <lineage>
        <taxon>Bacteria</taxon>
        <taxon>Bacillati</taxon>
        <taxon>Bacillota</taxon>
        <taxon>Bacilli</taxon>
        <taxon>Lactobacillales</taxon>
        <taxon>Lactobacillaceae</taxon>
        <taxon>Leuconostoc</taxon>
    </lineage>
</organism>